<dbReference type="GO" id="GO:0016301">
    <property type="term" value="F:kinase activity"/>
    <property type="evidence" value="ECO:0007669"/>
    <property type="project" value="UniProtKB-KW"/>
</dbReference>
<keyword evidence="2" id="KW-0418">Kinase</keyword>
<name>A9D219_9GAMM</name>
<keyword evidence="3" id="KW-1185">Reference proteome</keyword>
<organism evidence="2 3">
    <name type="scientific">Shewanella benthica KT99</name>
    <dbReference type="NCBI Taxonomy" id="314608"/>
    <lineage>
        <taxon>Bacteria</taxon>
        <taxon>Pseudomonadati</taxon>
        <taxon>Pseudomonadota</taxon>
        <taxon>Gammaproteobacteria</taxon>
        <taxon>Alteromonadales</taxon>
        <taxon>Shewanellaceae</taxon>
        <taxon>Shewanella</taxon>
    </lineage>
</organism>
<gene>
    <name evidence="2" type="ORF">KT99_04079</name>
</gene>
<accession>A9D219</accession>
<dbReference type="Proteomes" id="UP000005839">
    <property type="component" value="Unassembled WGS sequence"/>
</dbReference>
<protein>
    <submittedName>
        <fullName evidence="2">Signal transduction histidine kinase</fullName>
    </submittedName>
</protein>
<dbReference type="AlphaFoldDB" id="A9D219"/>
<sequence>MAKFIPPLFARLYLGIILALFGSIMMTIYVSEESINKSAMVDFHADTSYIFNEISTSLKHSGVESEAYIQSLPKKLLVFDIQWQAIWDGSPQCEACEYLYTLENSLIYEREDENLLAVYPLANAKGAMLISDRYHFFDDAHTEVDDDIKLQNLAILWQQHPEDILPLILLFVAILAISAPSIFLSASYRSR</sequence>
<feature type="transmembrane region" description="Helical" evidence="1">
    <location>
        <begin position="12"/>
        <end position="30"/>
    </location>
</feature>
<keyword evidence="2" id="KW-0808">Transferase</keyword>
<evidence type="ECO:0000313" key="3">
    <source>
        <dbReference type="Proteomes" id="UP000005839"/>
    </source>
</evidence>
<dbReference type="EMBL" id="ABIC01000007">
    <property type="protein sequence ID" value="EDQ01749.1"/>
    <property type="molecule type" value="Genomic_DNA"/>
</dbReference>
<dbReference type="STRING" id="314608.KT99_04079"/>
<reference evidence="2 3" key="1">
    <citation type="submission" date="2007-10" db="EMBL/GenBank/DDBJ databases">
        <authorList>
            <person name="Yayanos A."/>
            <person name="Ferriera S."/>
            <person name="Johnson J."/>
            <person name="Kravitz S."/>
            <person name="Halpern A."/>
            <person name="Remington K."/>
            <person name="Beeson K."/>
            <person name="Tran B."/>
            <person name="Rogers Y.-H."/>
            <person name="Friedman R."/>
            <person name="Venter J.C."/>
        </authorList>
    </citation>
    <scope>NUCLEOTIDE SEQUENCE [LARGE SCALE GENOMIC DNA]</scope>
    <source>
        <strain evidence="2 3">KT99</strain>
    </source>
</reference>
<keyword evidence="1" id="KW-0472">Membrane</keyword>
<proteinExistence type="predicted"/>
<evidence type="ECO:0000256" key="1">
    <source>
        <dbReference type="SAM" id="Phobius"/>
    </source>
</evidence>
<keyword evidence="1" id="KW-1133">Transmembrane helix</keyword>
<feature type="transmembrane region" description="Helical" evidence="1">
    <location>
        <begin position="164"/>
        <end position="186"/>
    </location>
</feature>
<comment type="caution">
    <text evidence="2">The sequence shown here is derived from an EMBL/GenBank/DDBJ whole genome shotgun (WGS) entry which is preliminary data.</text>
</comment>
<evidence type="ECO:0000313" key="2">
    <source>
        <dbReference type="EMBL" id="EDQ01749.1"/>
    </source>
</evidence>
<keyword evidence="1" id="KW-0812">Transmembrane</keyword>
<dbReference type="RefSeq" id="WP_005497481.1">
    <property type="nucleotide sequence ID" value="NZ_ABIC01000007.1"/>
</dbReference>